<dbReference type="STRING" id="4537.A0A0E0K8L8"/>
<evidence type="ECO:0000256" key="1">
    <source>
        <dbReference type="SAM" id="MobiDB-lite"/>
    </source>
</evidence>
<accession>A0A0E0K8L8</accession>
<dbReference type="EnsemblPlants" id="OPUNC03G02950.1">
    <property type="protein sequence ID" value="OPUNC03G02950.1"/>
    <property type="gene ID" value="OPUNC03G02950"/>
</dbReference>
<name>A0A0E0K8L8_ORYPU</name>
<protein>
    <submittedName>
        <fullName evidence="2">Uncharacterized protein</fullName>
    </submittedName>
</protein>
<organism evidence="2">
    <name type="scientific">Oryza punctata</name>
    <name type="common">Red rice</name>
    <dbReference type="NCBI Taxonomy" id="4537"/>
    <lineage>
        <taxon>Eukaryota</taxon>
        <taxon>Viridiplantae</taxon>
        <taxon>Streptophyta</taxon>
        <taxon>Embryophyta</taxon>
        <taxon>Tracheophyta</taxon>
        <taxon>Spermatophyta</taxon>
        <taxon>Magnoliopsida</taxon>
        <taxon>Liliopsida</taxon>
        <taxon>Poales</taxon>
        <taxon>Poaceae</taxon>
        <taxon>BOP clade</taxon>
        <taxon>Oryzoideae</taxon>
        <taxon>Oryzeae</taxon>
        <taxon>Oryzinae</taxon>
        <taxon>Oryza</taxon>
    </lineage>
</organism>
<evidence type="ECO:0000313" key="3">
    <source>
        <dbReference type="Proteomes" id="UP000026962"/>
    </source>
</evidence>
<feature type="compositionally biased region" description="Pro residues" evidence="1">
    <location>
        <begin position="51"/>
        <end position="61"/>
    </location>
</feature>
<reference evidence="2" key="2">
    <citation type="submission" date="2018-05" db="EMBL/GenBank/DDBJ databases">
        <title>OpunRS2 (Oryza punctata Reference Sequence Version 2).</title>
        <authorList>
            <person name="Zhang J."/>
            <person name="Kudrna D."/>
            <person name="Lee S."/>
            <person name="Talag J."/>
            <person name="Welchert J."/>
            <person name="Wing R.A."/>
        </authorList>
    </citation>
    <scope>NUCLEOTIDE SEQUENCE [LARGE SCALE GENOMIC DNA]</scope>
</reference>
<proteinExistence type="predicted"/>
<keyword evidence="3" id="KW-1185">Reference proteome</keyword>
<dbReference type="Proteomes" id="UP000026962">
    <property type="component" value="Chromosome 3"/>
</dbReference>
<dbReference type="Gramene" id="OPUNC03G02950.1">
    <property type="protein sequence ID" value="OPUNC03G02950.1"/>
    <property type="gene ID" value="OPUNC03G02950"/>
</dbReference>
<reference evidence="2" key="1">
    <citation type="submission" date="2015-04" db="UniProtKB">
        <authorList>
            <consortium name="EnsemblPlants"/>
        </authorList>
    </citation>
    <scope>IDENTIFICATION</scope>
</reference>
<dbReference type="HOGENOM" id="CLU_1252394_0_0_1"/>
<dbReference type="AlphaFoldDB" id="A0A0E0K8L8"/>
<feature type="region of interest" description="Disordered" evidence="1">
    <location>
        <begin position="1"/>
        <end position="66"/>
    </location>
</feature>
<sequence length="221" mass="24680">MRAAATRRRSALSSSRPPPLPARPRRPEPLPPPLPPSSAHLSRLPCALTPPRSPHPSPRLSPPSSAVPLIHRLLDDGSLSALFHSMPSSVAPHPKDHPGSETGIPATTERLKDSWGDWFITLRNRGVRKKIVKVGLRRDVRGQVEKLGYKKANNGLHSFRIISRRSVGLRDPVQRSTYTISQKTKLSIQVAKGMKELENLQSMMQNILRRNIPELKTEERI</sequence>
<feature type="compositionally biased region" description="Basic residues" evidence="1">
    <location>
        <begin position="1"/>
        <end position="10"/>
    </location>
</feature>
<evidence type="ECO:0000313" key="2">
    <source>
        <dbReference type="EnsemblPlants" id="OPUNC03G02950.1"/>
    </source>
</evidence>
<feature type="region of interest" description="Disordered" evidence="1">
    <location>
        <begin position="85"/>
        <end position="107"/>
    </location>
</feature>